<dbReference type="EMBL" id="AY603593">
    <property type="protein sequence ID" value="AAU06507.1"/>
    <property type="molecule type" value="mRNA"/>
</dbReference>
<dbReference type="InterPro" id="IPR009003">
    <property type="entry name" value="Peptidase_S1_PA"/>
</dbReference>
<protein>
    <recommendedName>
        <fullName evidence="2">Peptidase S1 domain-containing protein</fullName>
    </recommendedName>
</protein>
<accession>Q66U63</accession>
<name>Q66U63_CULSO</name>
<dbReference type="Gene3D" id="2.40.10.10">
    <property type="entry name" value="Trypsin-like serine proteases"/>
    <property type="match status" value="1"/>
</dbReference>
<evidence type="ECO:0000313" key="1">
    <source>
        <dbReference type="EMBL" id="AAU06507.1"/>
    </source>
</evidence>
<evidence type="ECO:0008006" key="2">
    <source>
        <dbReference type="Google" id="ProtNLM"/>
    </source>
</evidence>
<sequence>LQLNAIKFFQVFFKENTELCLQGIQHTPKSGFGGSPVIKDGILYGIISYGSRKSASMHPTVAVNLASYSTFLTQVNDDIERKTGGLLKRFSLILRYLRSIWHLGTPSSTALMKIAK</sequence>
<feature type="non-terminal residue" evidence="1">
    <location>
        <position position="1"/>
    </location>
</feature>
<reference evidence="1" key="1">
    <citation type="submission" date="2004-04" db="EMBL/GenBank/DDBJ databases">
        <title>Midgut and salivary gland transcriptomes of the arbovirus vector Culicoides sonorensis (Diptera: Ceratopogonidae).</title>
        <authorList>
            <person name="Campbell C.L."/>
            <person name="VanDyke K.A."/>
            <person name="Letchworth G.J."/>
            <person name="Wilson W.C."/>
        </authorList>
    </citation>
    <scope>NUCLEOTIDE SEQUENCE</scope>
</reference>
<dbReference type="VEuPathDB" id="VectorBase:CSON002226"/>
<organism evidence="1">
    <name type="scientific">Culicoides sonorensis</name>
    <name type="common">Biting midge</name>
    <dbReference type="NCBI Taxonomy" id="179676"/>
    <lineage>
        <taxon>Eukaryota</taxon>
        <taxon>Metazoa</taxon>
        <taxon>Ecdysozoa</taxon>
        <taxon>Arthropoda</taxon>
        <taxon>Hexapoda</taxon>
        <taxon>Insecta</taxon>
        <taxon>Pterygota</taxon>
        <taxon>Neoptera</taxon>
        <taxon>Endopterygota</taxon>
        <taxon>Diptera</taxon>
        <taxon>Nematocera</taxon>
        <taxon>Chironomoidea</taxon>
        <taxon>Ceratopogonidae</taxon>
        <taxon>Ceratopogoninae</taxon>
        <taxon>Culicoides</taxon>
        <taxon>Monoculicoides</taxon>
    </lineage>
</organism>
<proteinExistence type="evidence at transcript level"/>
<dbReference type="SUPFAM" id="SSF50494">
    <property type="entry name" value="Trypsin-like serine proteases"/>
    <property type="match status" value="1"/>
</dbReference>
<dbReference type="AlphaFoldDB" id="Q66U63"/>
<dbReference type="InterPro" id="IPR043504">
    <property type="entry name" value="Peptidase_S1_PA_chymotrypsin"/>
</dbReference>